<keyword evidence="3" id="KW-1185">Reference proteome</keyword>
<dbReference type="InterPro" id="IPR036490">
    <property type="entry name" value="ThsB_TIR-like_sf"/>
</dbReference>
<accession>A0A840SAK7</accession>
<proteinExistence type="predicted"/>
<dbReference type="RefSeq" id="WP_138856656.1">
    <property type="nucleotide sequence ID" value="NZ_CP040709.1"/>
</dbReference>
<organism evidence="2 3">
    <name type="scientific">Inhella inkyongensis</name>
    <dbReference type="NCBI Taxonomy" id="392593"/>
    <lineage>
        <taxon>Bacteria</taxon>
        <taxon>Pseudomonadati</taxon>
        <taxon>Pseudomonadota</taxon>
        <taxon>Betaproteobacteria</taxon>
        <taxon>Burkholderiales</taxon>
        <taxon>Sphaerotilaceae</taxon>
        <taxon>Inhella</taxon>
    </lineage>
</organism>
<dbReference type="Pfam" id="PF08937">
    <property type="entry name" value="ThsB_TIR"/>
    <property type="match status" value="1"/>
</dbReference>
<evidence type="ECO:0000259" key="1">
    <source>
        <dbReference type="Pfam" id="PF08937"/>
    </source>
</evidence>
<dbReference type="Proteomes" id="UP000554837">
    <property type="component" value="Unassembled WGS sequence"/>
</dbReference>
<dbReference type="OrthoDB" id="9811746at2"/>
<protein>
    <recommendedName>
        <fullName evidence="1">Thoeris protein ThsB TIR-like domain-containing protein</fullName>
    </recommendedName>
</protein>
<feature type="domain" description="Thoeris protein ThsB TIR-like" evidence="1">
    <location>
        <begin position="6"/>
        <end position="101"/>
    </location>
</feature>
<dbReference type="SUPFAM" id="SSF52206">
    <property type="entry name" value="Hypothetical protein MTH538"/>
    <property type="match status" value="1"/>
</dbReference>
<name>A0A840SAK7_9BURK</name>
<dbReference type="AlphaFoldDB" id="A0A840SAK7"/>
<gene>
    <name evidence="2" type="ORF">HNQ51_002729</name>
</gene>
<evidence type="ECO:0000313" key="3">
    <source>
        <dbReference type="Proteomes" id="UP000554837"/>
    </source>
</evidence>
<comment type="caution">
    <text evidence="2">The sequence shown here is derived from an EMBL/GenBank/DDBJ whole genome shotgun (WGS) entry which is preliminary data.</text>
</comment>
<dbReference type="EMBL" id="JACHHO010000004">
    <property type="protein sequence ID" value="MBB5205410.1"/>
    <property type="molecule type" value="Genomic_DNA"/>
</dbReference>
<dbReference type="InterPro" id="IPR015032">
    <property type="entry name" value="ThsB__TIR-like_domain"/>
</dbReference>
<evidence type="ECO:0000313" key="2">
    <source>
        <dbReference type="EMBL" id="MBB5205410.1"/>
    </source>
</evidence>
<reference evidence="2 3" key="1">
    <citation type="submission" date="2020-08" db="EMBL/GenBank/DDBJ databases">
        <title>Genomic Encyclopedia of Type Strains, Phase IV (KMG-IV): sequencing the most valuable type-strain genomes for metagenomic binning, comparative biology and taxonomic classification.</title>
        <authorList>
            <person name="Goeker M."/>
        </authorList>
    </citation>
    <scope>NUCLEOTIDE SEQUENCE [LARGE SCALE GENOMIC DNA]</scope>
    <source>
        <strain evidence="2 3">DSM 23958</strain>
    </source>
</reference>
<sequence length="189" mass="21527">MARRCFFSFDYQDVADFRANVVRNHNVLKDGNGGFFDASIWEEAKTKGDAALKRLIDEALENTTATAVLIGTGTHSRRWVQYEIMKSIQRGNRLLGIHINGIRDRTGNSLPLGHDPFDHLALQISADGRTGSPIVWSGTAWVAYQDLGPFTFNQRPEVERGMGFKLSHWWKTYDWITDNGYDNFETWIA</sequence>